<dbReference type="SUPFAM" id="SSF81514">
    <property type="entry name" value="Subunit X (non-heme 7 kDa protein) of cytochrome bc1 complex (Ubiquinol-cytochrome c reductase)"/>
    <property type="match status" value="1"/>
</dbReference>
<keyword evidence="5" id="KW-0812">Transmembrane</keyword>
<dbReference type="Gene3D" id="1.20.5.260">
    <property type="entry name" value="Cytochrome b-c1 complex subunit 9"/>
    <property type="match status" value="1"/>
</dbReference>
<keyword evidence="10" id="KW-0472">Membrane</keyword>
<organism evidence="12 13">
    <name type="scientific">Micractinium conductrix</name>
    <dbReference type="NCBI Taxonomy" id="554055"/>
    <lineage>
        <taxon>Eukaryota</taxon>
        <taxon>Viridiplantae</taxon>
        <taxon>Chlorophyta</taxon>
        <taxon>core chlorophytes</taxon>
        <taxon>Trebouxiophyceae</taxon>
        <taxon>Chlorellales</taxon>
        <taxon>Chlorellaceae</taxon>
        <taxon>Chlorella clade</taxon>
        <taxon>Micractinium</taxon>
    </lineage>
</organism>
<evidence type="ECO:0000256" key="10">
    <source>
        <dbReference type="ARBA" id="ARBA00023136"/>
    </source>
</evidence>
<dbReference type="FunFam" id="1.20.5.260:FF:000001">
    <property type="entry name" value="Cytochrome b-c1 complex subunit 9"/>
    <property type="match status" value="1"/>
</dbReference>
<comment type="function">
    <text evidence="11">Component of the ubiquinol-cytochrome c oxidoreductase, a multisubunit transmembrane complex that is part of the mitochondrial electron transport chain which drives oxidative phosphorylation. The complex plays an important role in the uptake of multiple carbon sources present in different host niches.</text>
</comment>
<dbReference type="Proteomes" id="UP000239649">
    <property type="component" value="Unassembled WGS sequence"/>
</dbReference>
<dbReference type="InterPro" id="IPR008027">
    <property type="entry name" value="QCR9"/>
</dbReference>
<evidence type="ECO:0000256" key="2">
    <source>
        <dbReference type="ARBA" id="ARBA00007856"/>
    </source>
</evidence>
<evidence type="ECO:0000256" key="1">
    <source>
        <dbReference type="ARBA" id="ARBA00004434"/>
    </source>
</evidence>
<comment type="similarity">
    <text evidence="2 11">Belongs to the UQCR10/QCR9 family.</text>
</comment>
<evidence type="ECO:0000256" key="3">
    <source>
        <dbReference type="ARBA" id="ARBA00022448"/>
    </source>
</evidence>
<dbReference type="GO" id="GO:0045275">
    <property type="term" value="C:respiratory chain complex III"/>
    <property type="evidence" value="ECO:0007669"/>
    <property type="project" value="UniProtKB-UniRule"/>
</dbReference>
<gene>
    <name evidence="12" type="ORF">C2E20_7020</name>
</gene>
<dbReference type="AlphaFoldDB" id="A0A2P6V653"/>
<evidence type="ECO:0000256" key="5">
    <source>
        <dbReference type="ARBA" id="ARBA00022692"/>
    </source>
</evidence>
<evidence type="ECO:0000256" key="8">
    <source>
        <dbReference type="ARBA" id="ARBA00022989"/>
    </source>
</evidence>
<proteinExistence type="inferred from homology"/>
<evidence type="ECO:0000256" key="4">
    <source>
        <dbReference type="ARBA" id="ARBA00022660"/>
    </source>
</evidence>
<evidence type="ECO:0000256" key="6">
    <source>
        <dbReference type="ARBA" id="ARBA00022792"/>
    </source>
</evidence>
<keyword evidence="8" id="KW-1133">Transmembrane helix</keyword>
<dbReference type="GO" id="GO:0006122">
    <property type="term" value="P:mitochondrial electron transport, ubiquinol to cytochrome c"/>
    <property type="evidence" value="ECO:0007669"/>
    <property type="project" value="UniProtKB-UniRule"/>
</dbReference>
<dbReference type="InterPro" id="IPR036656">
    <property type="entry name" value="QCR9_sf"/>
</dbReference>
<keyword evidence="4 11" id="KW-0679">Respiratory chain</keyword>
<comment type="subcellular location">
    <subcellularLocation>
        <location evidence="1 11">Mitochondrion inner membrane</location>
        <topology evidence="1 11">Single-pass membrane protein</topology>
    </subcellularLocation>
</comment>
<keyword evidence="7 11" id="KW-0249">Electron transport</keyword>
<dbReference type="PANTHER" id="PTHR12980:SF0">
    <property type="entry name" value="CYTOCHROME B-C1 COMPLEX SUBUNIT 9"/>
    <property type="match status" value="1"/>
</dbReference>
<dbReference type="STRING" id="554055.A0A2P6V653"/>
<dbReference type="PANTHER" id="PTHR12980">
    <property type="entry name" value="UBIQUINOL-CYTOCHROME C REDUCTASE COMPLEX, SUBUNIT X"/>
    <property type="match status" value="1"/>
</dbReference>
<evidence type="ECO:0000313" key="12">
    <source>
        <dbReference type="EMBL" id="PSC69565.1"/>
    </source>
</evidence>
<evidence type="ECO:0000256" key="7">
    <source>
        <dbReference type="ARBA" id="ARBA00022982"/>
    </source>
</evidence>
<reference evidence="12 13" key="1">
    <citation type="journal article" date="2018" name="Plant J.">
        <title>Genome sequences of Chlorella sorokiniana UTEX 1602 and Micractinium conductrix SAG 241.80: implications to maltose excretion by a green alga.</title>
        <authorList>
            <person name="Arriola M.B."/>
            <person name="Velmurugan N."/>
            <person name="Zhang Y."/>
            <person name="Plunkett M.H."/>
            <person name="Hondzo H."/>
            <person name="Barney B.M."/>
        </authorList>
    </citation>
    <scope>NUCLEOTIDE SEQUENCE [LARGE SCALE GENOMIC DNA]</scope>
    <source>
        <strain evidence="12 13">SAG 241.80</strain>
    </source>
</reference>
<evidence type="ECO:0000256" key="11">
    <source>
        <dbReference type="RuleBase" id="RU368056"/>
    </source>
</evidence>
<evidence type="ECO:0000256" key="9">
    <source>
        <dbReference type="ARBA" id="ARBA00023128"/>
    </source>
</evidence>
<comment type="subunit">
    <text evidence="11">Component of the ubiquinol-cytochrome c oxidoreductase (cytochrome b-c1 complex, complex III, CIII), a multisubunit enzyme composed of 3 respiratory subunits cytochrome b, cytochrome c1 and Rieske protein, 2 core protein subunits, and additional low-molecular weight protein subunits.</text>
</comment>
<sequence length="57" mass="6470">MLNAFYNTFVRRNSVYVATIILGAFAGEMAVHKIGDGLWESHNEGKLFKHMGLEEKQ</sequence>
<dbReference type="GO" id="GO:0005743">
    <property type="term" value="C:mitochondrial inner membrane"/>
    <property type="evidence" value="ECO:0007669"/>
    <property type="project" value="UniProtKB-SubCell"/>
</dbReference>
<keyword evidence="13" id="KW-1185">Reference proteome</keyword>
<name>A0A2P6V653_9CHLO</name>
<accession>A0A2P6V653</accession>
<evidence type="ECO:0000313" key="13">
    <source>
        <dbReference type="Proteomes" id="UP000239649"/>
    </source>
</evidence>
<protein>
    <recommendedName>
        <fullName evidence="11">Complex III subunit 9</fullName>
    </recommendedName>
</protein>
<keyword evidence="6 11" id="KW-0999">Mitochondrion inner membrane</keyword>
<keyword evidence="9 11" id="KW-0496">Mitochondrion</keyword>
<dbReference type="EMBL" id="LHPF02000026">
    <property type="protein sequence ID" value="PSC69565.1"/>
    <property type="molecule type" value="Genomic_DNA"/>
</dbReference>
<dbReference type="Pfam" id="PF05365">
    <property type="entry name" value="UCR_UQCRX_QCR9"/>
    <property type="match status" value="1"/>
</dbReference>
<dbReference type="OrthoDB" id="44067at2759"/>
<comment type="caution">
    <text evidence="12">The sequence shown here is derived from an EMBL/GenBank/DDBJ whole genome shotgun (WGS) entry which is preliminary data.</text>
</comment>
<keyword evidence="3 11" id="KW-0813">Transport</keyword>